<reference evidence="1 2" key="1">
    <citation type="submission" date="2020-02" db="EMBL/GenBank/DDBJ databases">
        <title>Characterization of phylogenetic diversity of novel bifidobacterial species isolated in Czech ZOOs.</title>
        <authorList>
            <person name="Lugli G.A."/>
            <person name="Vera N.B."/>
            <person name="Ventura M."/>
        </authorList>
    </citation>
    <scope>NUCLEOTIDE SEQUENCE [LARGE SCALE GENOMIC DNA]</scope>
    <source>
        <strain evidence="1 2">DSM 109959</strain>
    </source>
</reference>
<dbReference type="AlphaFoldDB" id="A0A7Y0EZJ9"/>
<protein>
    <submittedName>
        <fullName evidence="1">N-6 DNA Methylase</fullName>
    </submittedName>
</protein>
<organism evidence="1 2">
    <name type="scientific">Bifidobacterium olomucense</name>
    <dbReference type="NCBI Taxonomy" id="2675324"/>
    <lineage>
        <taxon>Bacteria</taxon>
        <taxon>Bacillati</taxon>
        <taxon>Actinomycetota</taxon>
        <taxon>Actinomycetes</taxon>
        <taxon>Bifidobacteriales</taxon>
        <taxon>Bifidobacteriaceae</taxon>
        <taxon>Bifidobacterium</taxon>
    </lineage>
</organism>
<dbReference type="GO" id="GO:0032259">
    <property type="term" value="P:methylation"/>
    <property type="evidence" value="ECO:0007669"/>
    <property type="project" value="UniProtKB-KW"/>
</dbReference>
<dbReference type="RefSeq" id="WP_417852236.1">
    <property type="nucleotide sequence ID" value="NZ_JAAIIG010000018.1"/>
</dbReference>
<keyword evidence="1" id="KW-0489">Methyltransferase</keyword>
<keyword evidence="1" id="KW-0808">Transferase</keyword>
<evidence type="ECO:0000313" key="2">
    <source>
        <dbReference type="Proteomes" id="UP000543419"/>
    </source>
</evidence>
<comment type="caution">
    <text evidence="1">The sequence shown here is derived from an EMBL/GenBank/DDBJ whole genome shotgun (WGS) entry which is preliminary data.</text>
</comment>
<proteinExistence type="predicted"/>
<dbReference type="Proteomes" id="UP000543419">
    <property type="component" value="Unassembled WGS sequence"/>
</dbReference>
<name>A0A7Y0EZJ9_9BIFI</name>
<evidence type="ECO:0000313" key="1">
    <source>
        <dbReference type="EMBL" id="NMM99279.1"/>
    </source>
</evidence>
<dbReference type="GO" id="GO:0008168">
    <property type="term" value="F:methyltransferase activity"/>
    <property type="evidence" value="ECO:0007669"/>
    <property type="project" value="UniProtKB-KW"/>
</dbReference>
<dbReference type="EMBL" id="JAAIIG010000018">
    <property type="protein sequence ID" value="NMM99279.1"/>
    <property type="molecule type" value="Genomic_DNA"/>
</dbReference>
<accession>A0A7Y0EZJ9</accession>
<keyword evidence="2" id="KW-1185">Reference proteome</keyword>
<sequence>NLKAILGDKATLRHDDYIAYSKNKNEIRFENNSKTTISPIIRMLLPMWKQVIYQCNEDSKTLLAELRDALLPKLMNGELDVSKIEAPDERNSNEQA</sequence>
<feature type="non-terminal residue" evidence="1">
    <location>
        <position position="1"/>
    </location>
</feature>
<gene>
    <name evidence="1" type="ORF">G1C97_2237</name>
</gene>